<name>A0A4Q1BBN7_TREME</name>
<proteinExistence type="predicted"/>
<evidence type="ECO:0000313" key="1">
    <source>
        <dbReference type="EMBL" id="RXK36238.1"/>
    </source>
</evidence>
<dbReference type="InParanoid" id="A0A4Q1BBN7"/>
<comment type="caution">
    <text evidence="1">The sequence shown here is derived from an EMBL/GenBank/DDBJ whole genome shotgun (WGS) entry which is preliminary data.</text>
</comment>
<dbReference type="VEuPathDB" id="FungiDB:TREMEDRAFT_61799"/>
<gene>
    <name evidence="1" type="ORF">M231_06508</name>
</gene>
<reference evidence="1 2" key="1">
    <citation type="submission" date="2016-06" db="EMBL/GenBank/DDBJ databases">
        <title>Evolution of pathogenesis and genome organization in the Tremellales.</title>
        <authorList>
            <person name="Cuomo C."/>
            <person name="Litvintseva A."/>
            <person name="Heitman J."/>
            <person name="Chen Y."/>
            <person name="Sun S."/>
            <person name="Springer D."/>
            <person name="Dromer F."/>
            <person name="Young S."/>
            <person name="Zeng Q."/>
            <person name="Chapman S."/>
            <person name="Gujja S."/>
            <person name="Saif S."/>
            <person name="Birren B."/>
        </authorList>
    </citation>
    <scope>NUCLEOTIDE SEQUENCE [LARGE SCALE GENOMIC DNA]</scope>
    <source>
        <strain evidence="1 2">ATCC 28783</strain>
    </source>
</reference>
<dbReference type="EMBL" id="SDIL01000104">
    <property type="protein sequence ID" value="RXK36238.1"/>
    <property type="molecule type" value="Genomic_DNA"/>
</dbReference>
<accession>A0A4Q1BBN7</accession>
<keyword evidence="2" id="KW-1185">Reference proteome</keyword>
<organism evidence="1 2">
    <name type="scientific">Tremella mesenterica</name>
    <name type="common">Jelly fungus</name>
    <dbReference type="NCBI Taxonomy" id="5217"/>
    <lineage>
        <taxon>Eukaryota</taxon>
        <taxon>Fungi</taxon>
        <taxon>Dikarya</taxon>
        <taxon>Basidiomycota</taxon>
        <taxon>Agaricomycotina</taxon>
        <taxon>Tremellomycetes</taxon>
        <taxon>Tremellales</taxon>
        <taxon>Tremellaceae</taxon>
        <taxon>Tremella</taxon>
    </lineage>
</organism>
<dbReference type="AlphaFoldDB" id="A0A4Q1BBN7"/>
<protein>
    <submittedName>
        <fullName evidence="1">Uncharacterized protein</fullName>
    </submittedName>
</protein>
<dbReference type="Proteomes" id="UP000289152">
    <property type="component" value="Unassembled WGS sequence"/>
</dbReference>
<sequence>MDSNVIFQSQPSVWDIWTSTLEKEPDECPFMTQSLHPTLKQDLWSSLEQELREHEPTFESRYSALGNMETFKNLTFHLVWRNGTESYRFQSDHPDLSKQPMFSGTVDVSGYYEENGQIRNLPTMDLSVEFPGALRWCDEASFVAFTNLSENLRSNTSTRGLRETDRKTILENMNTRFEDHVSVVNDRWSRSTGLSKKGLEERVWAVVEYTVIEGNDETINVRATYEGHCWGDTNVLELPSMTWKTINKFNLLTMSDWENPLAIINAIPPSRYTTLQQKWSDAIQEESNGCYVVRGIDPTLMRGLSLSLQSELSNKLQWVIDQYTILEEDLLSLTTLEHLTLDWQDGSGRYGLDTDRSLPSGPCFTGMLTVSGMFVEDQQECILEDVTMPIKFFPPSRTFSQAIKAGITDFRETLRSECEKWGLEEDTLGSILRNTRRDLEKQTSVFKAAYSLTVKARIENNEHRVWPVMELTLLRGGENTVWMAASFKGWFWGDTSLIELPEMSSRVGCSKDKNWNVRYSKVDGVTKDGGKCTIPTVI</sequence>
<evidence type="ECO:0000313" key="2">
    <source>
        <dbReference type="Proteomes" id="UP000289152"/>
    </source>
</evidence>